<dbReference type="InterPro" id="IPR008949">
    <property type="entry name" value="Isoprenoid_synthase_dom_sf"/>
</dbReference>
<dbReference type="PROSITE" id="PS50067">
    <property type="entry name" value="KINESIN_MOTOR_2"/>
    <property type="match status" value="1"/>
</dbReference>
<dbReference type="SUPFAM" id="SSF48239">
    <property type="entry name" value="Terpenoid cyclases/Protein prenyltransferases"/>
    <property type="match status" value="2"/>
</dbReference>
<dbReference type="EMBL" id="WJXA01000003">
    <property type="protein sequence ID" value="KAF7148608.1"/>
    <property type="molecule type" value="Genomic_DNA"/>
</dbReference>
<dbReference type="Gene3D" id="1.50.10.130">
    <property type="entry name" value="Terpene synthase, N-terminal domain"/>
    <property type="match status" value="2"/>
</dbReference>
<dbReference type="Pfam" id="PF00225">
    <property type="entry name" value="Kinesin"/>
    <property type="match status" value="1"/>
</dbReference>
<organism evidence="10 11">
    <name type="scientific">Rhododendron simsii</name>
    <name type="common">Sims's rhododendron</name>
    <dbReference type="NCBI Taxonomy" id="118357"/>
    <lineage>
        <taxon>Eukaryota</taxon>
        <taxon>Viridiplantae</taxon>
        <taxon>Streptophyta</taxon>
        <taxon>Embryophyta</taxon>
        <taxon>Tracheophyta</taxon>
        <taxon>Spermatophyta</taxon>
        <taxon>Magnoliopsida</taxon>
        <taxon>eudicotyledons</taxon>
        <taxon>Gunneridae</taxon>
        <taxon>Pentapetalae</taxon>
        <taxon>asterids</taxon>
        <taxon>Ericales</taxon>
        <taxon>Ericaceae</taxon>
        <taxon>Ericoideae</taxon>
        <taxon>Rhodoreae</taxon>
        <taxon>Rhododendron</taxon>
    </lineage>
</organism>
<dbReference type="InterPro" id="IPR036965">
    <property type="entry name" value="Terpene_synth_N_sf"/>
</dbReference>
<keyword evidence="2" id="KW-0479">Metal-binding</keyword>
<accession>A0A834H8X1</accession>
<keyword evidence="5" id="KW-0460">Magnesium</keyword>
<dbReference type="SFLD" id="SFLDG01014">
    <property type="entry name" value="Terpene_Cyclase_Like_1_N-term"/>
    <property type="match status" value="2"/>
</dbReference>
<dbReference type="PROSITE" id="PS00411">
    <property type="entry name" value="KINESIN_MOTOR_1"/>
    <property type="match status" value="1"/>
</dbReference>
<feature type="coiled-coil region" evidence="8">
    <location>
        <begin position="1523"/>
        <end position="1588"/>
    </location>
</feature>
<dbReference type="SMART" id="SM00129">
    <property type="entry name" value="KISc"/>
    <property type="match status" value="1"/>
</dbReference>
<dbReference type="Gene3D" id="1.10.600.10">
    <property type="entry name" value="Farnesyl Diphosphate Synthase"/>
    <property type="match status" value="5"/>
</dbReference>
<evidence type="ECO:0000256" key="6">
    <source>
        <dbReference type="ARBA" id="ARBA00023175"/>
    </source>
</evidence>
<dbReference type="GO" id="GO:0005524">
    <property type="term" value="F:ATP binding"/>
    <property type="evidence" value="ECO:0007669"/>
    <property type="project" value="UniProtKB-UniRule"/>
</dbReference>
<protein>
    <recommendedName>
        <fullName evidence="9">Kinesin motor domain-containing protein</fullName>
    </recommendedName>
</protein>
<dbReference type="Pfam" id="PF01397">
    <property type="entry name" value="Terpene_synth"/>
    <property type="match status" value="2"/>
</dbReference>
<dbReference type="GO" id="GO:0003777">
    <property type="term" value="F:microtubule motor activity"/>
    <property type="evidence" value="ECO:0007669"/>
    <property type="project" value="InterPro"/>
</dbReference>
<dbReference type="InterPro" id="IPR036961">
    <property type="entry name" value="Kinesin_motor_dom_sf"/>
</dbReference>
<reference evidence="10" key="1">
    <citation type="submission" date="2019-11" db="EMBL/GenBank/DDBJ databases">
        <authorList>
            <person name="Liu Y."/>
            <person name="Hou J."/>
            <person name="Li T.-Q."/>
            <person name="Guan C.-H."/>
            <person name="Wu X."/>
            <person name="Wu H.-Z."/>
            <person name="Ling F."/>
            <person name="Zhang R."/>
            <person name="Shi X.-G."/>
            <person name="Ren J.-P."/>
            <person name="Chen E.-F."/>
            <person name="Sun J.-M."/>
        </authorList>
    </citation>
    <scope>NUCLEOTIDE SEQUENCE</scope>
    <source>
        <strain evidence="10">Adult_tree_wgs_1</strain>
        <tissue evidence="10">Leaves</tissue>
    </source>
</reference>
<evidence type="ECO:0000256" key="8">
    <source>
        <dbReference type="SAM" id="Coils"/>
    </source>
</evidence>
<dbReference type="CDD" id="cd00684">
    <property type="entry name" value="Terpene_cyclase_plant_C1"/>
    <property type="match status" value="2"/>
</dbReference>
<evidence type="ECO:0000256" key="2">
    <source>
        <dbReference type="ARBA" id="ARBA00022723"/>
    </source>
</evidence>
<dbReference type="GO" id="GO:0010333">
    <property type="term" value="F:terpene synthase activity"/>
    <property type="evidence" value="ECO:0007669"/>
    <property type="project" value="InterPro"/>
</dbReference>
<evidence type="ECO:0000256" key="4">
    <source>
        <dbReference type="ARBA" id="ARBA00022840"/>
    </source>
</evidence>
<dbReference type="PRINTS" id="PR00380">
    <property type="entry name" value="KINESINHEAVY"/>
</dbReference>
<evidence type="ECO:0000256" key="3">
    <source>
        <dbReference type="ARBA" id="ARBA00022741"/>
    </source>
</evidence>
<proteinExistence type="inferred from homology"/>
<dbReference type="GO" id="GO:0007018">
    <property type="term" value="P:microtubule-based movement"/>
    <property type="evidence" value="ECO:0007669"/>
    <property type="project" value="InterPro"/>
</dbReference>
<evidence type="ECO:0000259" key="9">
    <source>
        <dbReference type="PROSITE" id="PS50067"/>
    </source>
</evidence>
<sequence>MSLALGVAVPTSFYSPTRPPSQISTSRVYAHGRVQRTFRCMAVSLQTCKQNVVRRSANYQPPIWDYDYVQSLNSKYVGDVYAKRAAKLVEDVKIMLDKVADPVVGLEMIDDLQRLGVFYHFEKDIKRVLENISNNSCSDRNKQDLRATALKFRLMRQHGYHIPQGVFERFMDESGSFKDCLCEDINGMLYLYEASYFGVEGESTLEEARDFATKHLRQSLKRKDNHHDLAMLVSHALELPLHWRVTRLEARWFIDVYERRPDMNPTLLQLAKLDYNMVQATHQADLKHMSRWWKGTGLGEKLSFARDRLMENFLWTVEVDFKPQFGYRRRVATIVNCLITAIDDVYDVYGTLDELELFTNAVERWDITAMEQLPDYMKICFLALFNSINEMGYNTLKEQGVHCIPYLQKMDEMKRGDIPKSIQCYMHETGASEEEAREHIKYLIGETWKKMNKERGVESPCSHAFVKVALNLGRMAQCMYQYGDGHAAQGIDAAYAVAVALWGGRSHQLSLISEGLGLTLRSLDPAPDFSGNVSKSAMALALGVAVPTSFYSPTRLRLPSQISASRVYAHGRVQRTFRCMAVSLQTCKQNIVRRSANYQSPIWDYDYVQSLNSKYAGDLYAKRAAKLVEEVKIMLDKVADRFVGLEMIDDLQRLGVFYHFEEDIKRVLENISNNSSNDWNREDLHGTALKFRLMRQHGYNIPQGVFDRFMDESGSFKACLCEDINGMLYLYEASYLSVEGESTMDEARDFANKYLRQSLKRRDIHHDLAMLVSHALELPLHWRVTRLEARWFIDVYERRPDMNPTLLQLAKLDYNMVQATHQSDLKHMSSSKSYTCIKYRWWKGTGLGEKWSFARDRLMENFLWTVGMDFKPQFGYHRRVATTVNALITTIDDVYDVYGTLDELELFTNAVERWDITAMEQLPDYMKICFLALFNSINEIGYNTLKEQGVHIIPYLQKMDEMKRGDIPKSIQCYMHETGASEEEAREHIKYLIGETWKKMNKERGVESPCSHTFVELALNLGRMAQCMYQYGDGHAAQGVDSLGEILSFARDRLMENFLWTVEMDFKPAVWVPQESGYESQYPANVERLVEVAGHDANYTMHAKLHILLSFFDIKLILVPSGYNTLKEQGVHCIPYLQKMDEMKESDISKSILCYMHETSASEEEAKEHVKYLNIGETWKKMNKERGVESPCSHTFVELALNLGRMAQCMYQYGDGHGDQVHWSKVLSDHSRNNFNKATREDYSRILDGLQDDDITWQPYIRIQALPPDSLRQQTVARSRTVLICYEKAVYHRPDVAPKQFGYKSVVVADNMIDVKVHGRSGPKPKNEKRRDWGEKYSEYVSVWKRRTSPGCLIIEEEVGVLENAGGEASMEATFSQGGDACETDEQEEVGVLENAGGEASVVVPFSRGGDACQTDEQEEVGVLENAGGEASVVVPFSRGGDACQTDEQEEGVVLEIAGGETSVEAMFSQGGDASHGGDDTFSQGGDACQTDEQDDTVDIQAETLRKISSSYDHDKKFWAMAVSNLEEKIKVMKEQHFQLSSEAHKCANSIPNWTIMISAVQSLVSQCEDLKVKYNEEHQERRKLYNQVQEAKGMFSNIRVFCRCRPLSKTEVAAGHATVVDFDAAKDAELGILTGGSIKKKFSFDRVYTPKDDQVDVFADASPMVISVLDGYNVCIFAYGQTGTGKTYTVEGTQQNRGINYRTLEELFKVSKCRSATFTFEISVSVLEVYNEQIRDLLATSLPSKKLEIKVDSEGFHHVPGVVEVKVEDTNEVWGVLQTGSSARAVGCNNVNEHSSRSHCMLCTMVKAKNLLSGECTKSRLWLVDLAGSERFAKSGFQSPNRRREAQNINKSLTHLGDVISALASENTHIPYRNSKLTHLLQDSLGESVYWFSLSSYWGHSKTLMFVQISPSEQDLKETLCSLNFATRVQGVELGPAKKQIDTSELQNLKMKVEELESKLKEKQHNSEPALHQKVEELERELKEKCDTESLLHQKVEELERKLKQKQDNSEQKV</sequence>
<dbReference type="InterPro" id="IPR044814">
    <property type="entry name" value="Terpene_cyclase_plant_C1"/>
</dbReference>
<dbReference type="Pfam" id="PF10536">
    <property type="entry name" value="PMD"/>
    <property type="match status" value="1"/>
</dbReference>
<dbReference type="PANTHER" id="PTHR31225">
    <property type="entry name" value="OS04G0344100 PROTEIN-RELATED"/>
    <property type="match status" value="1"/>
</dbReference>
<evidence type="ECO:0000256" key="5">
    <source>
        <dbReference type="ARBA" id="ARBA00022842"/>
    </source>
</evidence>
<keyword evidence="11" id="KW-1185">Reference proteome</keyword>
<dbReference type="GO" id="GO:0016102">
    <property type="term" value="P:diterpenoid biosynthetic process"/>
    <property type="evidence" value="ECO:0007669"/>
    <property type="project" value="InterPro"/>
</dbReference>
<dbReference type="SUPFAM" id="SSF48576">
    <property type="entry name" value="Terpenoid synthases"/>
    <property type="match status" value="3"/>
</dbReference>
<feature type="domain" description="Kinesin motor" evidence="9">
    <location>
        <begin position="1598"/>
        <end position="1933"/>
    </location>
</feature>
<dbReference type="InterPro" id="IPR001906">
    <property type="entry name" value="Terpene_synth_N"/>
</dbReference>
<keyword evidence="4 7" id="KW-0067">ATP-binding</keyword>
<dbReference type="CDD" id="cd01366">
    <property type="entry name" value="KISc_C_terminal"/>
    <property type="match status" value="1"/>
</dbReference>
<dbReference type="InterPro" id="IPR019557">
    <property type="entry name" value="AminoTfrase-like_pln_mobile"/>
</dbReference>
<dbReference type="InterPro" id="IPR050148">
    <property type="entry name" value="Terpene_synthase-like"/>
</dbReference>
<dbReference type="InterPro" id="IPR008930">
    <property type="entry name" value="Terpenoid_cyclase/PrenylTrfase"/>
</dbReference>
<dbReference type="InterPro" id="IPR019821">
    <property type="entry name" value="Kinesin_motor_CS"/>
</dbReference>
<evidence type="ECO:0000313" key="11">
    <source>
        <dbReference type="Proteomes" id="UP000626092"/>
    </source>
</evidence>
<gene>
    <name evidence="10" type="ORF">RHSIM_Rhsim03G0006800</name>
</gene>
<dbReference type="GO" id="GO:0000287">
    <property type="term" value="F:magnesium ion binding"/>
    <property type="evidence" value="ECO:0007669"/>
    <property type="project" value="InterPro"/>
</dbReference>
<dbReference type="PANTHER" id="PTHR31225:SF9">
    <property type="entry name" value="TERPENE SYNTHASE 10"/>
    <property type="match status" value="1"/>
</dbReference>
<evidence type="ECO:0000256" key="1">
    <source>
        <dbReference type="ARBA" id="ARBA00001946"/>
    </source>
</evidence>
<keyword evidence="3 7" id="KW-0547">Nucleotide-binding</keyword>
<dbReference type="Proteomes" id="UP000626092">
    <property type="component" value="Unassembled WGS sequence"/>
</dbReference>
<dbReference type="FunFam" id="1.50.10.130:FF:000001">
    <property type="entry name" value="Isoprene synthase, chloroplastic"/>
    <property type="match status" value="2"/>
</dbReference>
<dbReference type="Pfam" id="PF03936">
    <property type="entry name" value="Terpene_synth_C"/>
    <property type="match status" value="4"/>
</dbReference>
<dbReference type="OrthoDB" id="1936865at2759"/>
<evidence type="ECO:0000256" key="7">
    <source>
        <dbReference type="PROSITE-ProRule" id="PRU00283"/>
    </source>
</evidence>
<comment type="similarity">
    <text evidence="7">Belongs to the TRAFAC class myosin-kinesin ATPase superfamily. Kinesin family.</text>
</comment>
<keyword evidence="6 7" id="KW-0505">Motor protein</keyword>
<dbReference type="InterPro" id="IPR001752">
    <property type="entry name" value="Kinesin_motor_dom"/>
</dbReference>
<dbReference type="Gene3D" id="3.40.850.10">
    <property type="entry name" value="Kinesin motor domain"/>
    <property type="match status" value="1"/>
</dbReference>
<keyword evidence="8" id="KW-0175">Coiled coil</keyword>
<feature type="coiled-coil region" evidence="8">
    <location>
        <begin position="1940"/>
        <end position="2014"/>
    </location>
</feature>
<feature type="binding site" evidence="7">
    <location>
        <begin position="1681"/>
        <end position="1688"/>
    </location>
    <ligand>
        <name>ATP</name>
        <dbReference type="ChEBI" id="CHEBI:30616"/>
    </ligand>
</feature>
<dbReference type="SUPFAM" id="SSF52540">
    <property type="entry name" value="P-loop containing nucleoside triphosphate hydrolases"/>
    <property type="match status" value="1"/>
</dbReference>
<comment type="caution">
    <text evidence="10">The sequence shown here is derived from an EMBL/GenBank/DDBJ whole genome shotgun (WGS) entry which is preliminary data.</text>
</comment>
<comment type="cofactor">
    <cofactor evidence="1">
        <name>Mg(2+)</name>
        <dbReference type="ChEBI" id="CHEBI:18420"/>
    </cofactor>
</comment>
<name>A0A834H8X1_RHOSS</name>
<dbReference type="InterPro" id="IPR027417">
    <property type="entry name" value="P-loop_NTPase"/>
</dbReference>
<dbReference type="InterPro" id="IPR005630">
    <property type="entry name" value="Terpene_synthase_metal-bd"/>
</dbReference>
<evidence type="ECO:0000313" key="10">
    <source>
        <dbReference type="EMBL" id="KAF7148608.1"/>
    </source>
</evidence>
<dbReference type="GO" id="GO:0008017">
    <property type="term" value="F:microtubule binding"/>
    <property type="evidence" value="ECO:0007669"/>
    <property type="project" value="InterPro"/>
</dbReference>